<feature type="transmembrane region" description="Helical" evidence="1">
    <location>
        <begin position="153"/>
        <end position="170"/>
    </location>
</feature>
<keyword evidence="2" id="KW-0808">Transferase</keyword>
<feature type="transmembrane region" description="Helical" evidence="1">
    <location>
        <begin position="113"/>
        <end position="133"/>
    </location>
</feature>
<dbReference type="Pfam" id="PF01066">
    <property type="entry name" value="CDP-OH_P_transf"/>
    <property type="match status" value="1"/>
</dbReference>
<reference evidence="2 3" key="1">
    <citation type="submission" date="2018-05" db="EMBL/GenBank/DDBJ databases">
        <title>Genomic Encyclopedia of Type Strains, Phase IV (KMG-IV): sequencing the most valuable type-strain genomes for metagenomic binning, comparative biology and taxonomic classification.</title>
        <authorList>
            <person name="Goeker M."/>
        </authorList>
    </citation>
    <scope>NUCLEOTIDE SEQUENCE [LARGE SCALE GENOMIC DNA]</scope>
    <source>
        <strain evidence="2 3">DSM 25134</strain>
    </source>
</reference>
<dbReference type="Proteomes" id="UP000248395">
    <property type="component" value="Unassembled WGS sequence"/>
</dbReference>
<dbReference type="RefSeq" id="WP_059287281.1">
    <property type="nucleotide sequence ID" value="NZ_LNQU01000182.1"/>
</dbReference>
<accession>A0A318JDS3</accession>
<evidence type="ECO:0000313" key="2">
    <source>
        <dbReference type="EMBL" id="PXX45750.1"/>
    </source>
</evidence>
<keyword evidence="1" id="KW-0472">Membrane</keyword>
<sequence>MPSIYALKSRFQRLLRPLLHTLAAAGISANQVTLAAMLGSLAYGAWLWLAASHTLPWLLLPLFLLLRMALNAIDGMLAREFGQQSRLGAILNEVGDVVSDAALYLPFCSLSSHPALVVLAVLLAMLTEFVGILGPSLGSTRRYDGPMGKSDRAFCYGGFALLLVIAPASAGYADWLFGSSALLMLLTVFNRARAILKEGHHV</sequence>
<comment type="caution">
    <text evidence="2">The sequence shown here is derived from an EMBL/GenBank/DDBJ whole genome shotgun (WGS) entry which is preliminary data.</text>
</comment>
<dbReference type="OrthoDB" id="1034332at2"/>
<proteinExistence type="predicted"/>
<evidence type="ECO:0000256" key="1">
    <source>
        <dbReference type="SAM" id="Phobius"/>
    </source>
</evidence>
<dbReference type="Gene3D" id="1.20.120.1760">
    <property type="match status" value="1"/>
</dbReference>
<feature type="transmembrane region" description="Helical" evidence="1">
    <location>
        <begin position="45"/>
        <end position="66"/>
    </location>
</feature>
<keyword evidence="1" id="KW-0812">Transmembrane</keyword>
<dbReference type="InterPro" id="IPR043130">
    <property type="entry name" value="CDP-OH_PTrfase_TM_dom"/>
</dbReference>
<dbReference type="AlphaFoldDB" id="A0A318JDS3"/>
<keyword evidence="1" id="KW-1133">Transmembrane helix</keyword>
<protein>
    <submittedName>
        <fullName evidence="2">CDP-diacylglycerol--glycerol-3-phosphate 3-phosphatidyltransferase</fullName>
    </submittedName>
</protein>
<dbReference type="EMBL" id="QJKC01000011">
    <property type="protein sequence ID" value="PXX45750.1"/>
    <property type="molecule type" value="Genomic_DNA"/>
</dbReference>
<dbReference type="GO" id="GO:0016020">
    <property type="term" value="C:membrane"/>
    <property type="evidence" value="ECO:0007669"/>
    <property type="project" value="InterPro"/>
</dbReference>
<dbReference type="GO" id="GO:0016780">
    <property type="term" value="F:phosphotransferase activity, for other substituted phosphate groups"/>
    <property type="evidence" value="ECO:0007669"/>
    <property type="project" value="InterPro"/>
</dbReference>
<evidence type="ECO:0000313" key="3">
    <source>
        <dbReference type="Proteomes" id="UP000248395"/>
    </source>
</evidence>
<dbReference type="InterPro" id="IPR000462">
    <property type="entry name" value="CDP-OH_P_trans"/>
</dbReference>
<organism evidence="2 3">
    <name type="scientific">Aquitalea magnusonii</name>
    <dbReference type="NCBI Taxonomy" id="332411"/>
    <lineage>
        <taxon>Bacteria</taxon>
        <taxon>Pseudomonadati</taxon>
        <taxon>Pseudomonadota</taxon>
        <taxon>Betaproteobacteria</taxon>
        <taxon>Neisseriales</taxon>
        <taxon>Chromobacteriaceae</taxon>
        <taxon>Aquitalea</taxon>
    </lineage>
</organism>
<dbReference type="GO" id="GO:0008654">
    <property type="term" value="P:phospholipid biosynthetic process"/>
    <property type="evidence" value="ECO:0007669"/>
    <property type="project" value="InterPro"/>
</dbReference>
<name>A0A318JDS3_9NEIS</name>
<keyword evidence="3" id="KW-1185">Reference proteome</keyword>
<gene>
    <name evidence="2" type="ORF">DFR38_111148</name>
</gene>